<feature type="transmembrane region" description="Helical" evidence="7">
    <location>
        <begin position="411"/>
        <end position="430"/>
    </location>
</feature>
<evidence type="ECO:0000256" key="7">
    <source>
        <dbReference type="SAM" id="Phobius"/>
    </source>
</evidence>
<evidence type="ECO:0000256" key="4">
    <source>
        <dbReference type="ARBA" id="ARBA00022989"/>
    </source>
</evidence>
<comment type="similarity">
    <text evidence="6">Belongs to the ThrE exporter (TC 2.A.79) family.</text>
</comment>
<dbReference type="InterPro" id="IPR024528">
    <property type="entry name" value="ThrE_2"/>
</dbReference>
<organism evidence="10 11">
    <name type="scientific">Cardiobacterium hominis</name>
    <dbReference type="NCBI Taxonomy" id="2718"/>
    <lineage>
        <taxon>Bacteria</taxon>
        <taxon>Pseudomonadati</taxon>
        <taxon>Pseudomonadota</taxon>
        <taxon>Gammaproteobacteria</taxon>
        <taxon>Cardiobacteriales</taxon>
        <taxon>Cardiobacteriaceae</taxon>
        <taxon>Cardiobacterium</taxon>
    </lineage>
</organism>
<evidence type="ECO:0000259" key="9">
    <source>
        <dbReference type="Pfam" id="PF12821"/>
    </source>
</evidence>
<dbReference type="PANTHER" id="PTHR34390:SF2">
    <property type="entry name" value="SUCCINATE TRANSPORTER SUBUNIT YJJP-RELATED"/>
    <property type="match status" value="1"/>
</dbReference>
<feature type="domain" description="Threonine/Serine exporter ThrE" evidence="9">
    <location>
        <begin position="292"/>
        <end position="426"/>
    </location>
</feature>
<name>A0A1C3H1J8_9GAMM</name>
<gene>
    <name evidence="10" type="ORF">CHUV0807_0059</name>
</gene>
<feature type="transmembrane region" description="Helical" evidence="7">
    <location>
        <begin position="175"/>
        <end position="200"/>
    </location>
</feature>
<dbReference type="PANTHER" id="PTHR34390">
    <property type="entry name" value="UPF0442 PROTEIN YJJB-RELATED"/>
    <property type="match status" value="1"/>
</dbReference>
<dbReference type="EMBL" id="FKLO01000005">
    <property type="protein sequence ID" value="SAM56947.1"/>
    <property type="molecule type" value="Genomic_DNA"/>
</dbReference>
<feature type="transmembrane region" description="Helical" evidence="7">
    <location>
        <begin position="368"/>
        <end position="391"/>
    </location>
</feature>
<keyword evidence="4 7" id="KW-1133">Transmembrane helix</keyword>
<evidence type="ECO:0000256" key="2">
    <source>
        <dbReference type="ARBA" id="ARBA00022475"/>
    </source>
</evidence>
<accession>A0A1C3H1J8</accession>
<dbReference type="GO" id="GO:0022857">
    <property type="term" value="F:transmembrane transporter activity"/>
    <property type="evidence" value="ECO:0007669"/>
    <property type="project" value="InterPro"/>
</dbReference>
<keyword evidence="2" id="KW-1003">Cell membrane</keyword>
<feature type="transmembrane region" description="Helical" evidence="7">
    <location>
        <begin position="285"/>
        <end position="305"/>
    </location>
</feature>
<dbReference type="InterPro" id="IPR050539">
    <property type="entry name" value="ThrE_Dicarb/AminoAcid_Exp"/>
</dbReference>
<proteinExistence type="inferred from homology"/>
<dbReference type="Pfam" id="PF12821">
    <property type="entry name" value="ThrE_2"/>
    <property type="match status" value="1"/>
</dbReference>
<dbReference type="RefSeq" id="WP_079538677.1">
    <property type="nucleotide sequence ID" value="NZ_CP171111.1"/>
</dbReference>
<sequence>MNRQTSPVAAAHLDEEAQHEVTRLCVQSALLLLQYGAESNLVVGVSTRLGYALGATRVECTLTANSIVLTTVFDRYCITTARRNVDRGVNMTVVSSVQRIMLAAEEGRLDRVGVHEALEAVQQRTQVYPPWLVLVMVALSCACFARLSGADWPVCALTFAASVCGMRVRQWLGGLHFNAMLVFMATAFVTSLIAGLGLRFQVGNDAHIAMASAVLMLVPGFPLINSLSDVLKGFMNMGIGRWALATVLTLGSSLGIVMALAVLGIDNWSSTAAARPALRALLDAAWLLANDWFFAAIPAVGFALLFNVPPRALKFCAALGALGHGTATLLKLAQVTPVFATFFAAALVGSLGVWLAQRYHRAHPKVFTVAAVIPMFPGIPAYKAMLALVLIEKEGYSPERFAVMVDQFVQTGFLLSALVFGLALPGLLFYRQKPVV</sequence>
<dbReference type="Proteomes" id="UP000190837">
    <property type="component" value="Unassembled WGS sequence"/>
</dbReference>
<evidence type="ECO:0000256" key="6">
    <source>
        <dbReference type="ARBA" id="ARBA00034125"/>
    </source>
</evidence>
<keyword evidence="5 7" id="KW-0472">Membrane</keyword>
<feature type="domain" description="Threonine/serine exporter-like N-terminal" evidence="8">
    <location>
        <begin position="23"/>
        <end position="262"/>
    </location>
</feature>
<evidence type="ECO:0000313" key="10">
    <source>
        <dbReference type="EMBL" id="SAM56947.1"/>
    </source>
</evidence>
<feature type="transmembrane region" description="Helical" evidence="7">
    <location>
        <begin position="206"/>
        <end position="227"/>
    </location>
</feature>
<keyword evidence="3 7" id="KW-0812">Transmembrane</keyword>
<feature type="transmembrane region" description="Helical" evidence="7">
    <location>
        <begin position="128"/>
        <end position="147"/>
    </location>
</feature>
<dbReference type="Pfam" id="PF06738">
    <property type="entry name" value="ThrE"/>
    <property type="match status" value="1"/>
</dbReference>
<feature type="transmembrane region" description="Helical" evidence="7">
    <location>
        <begin position="239"/>
        <end position="265"/>
    </location>
</feature>
<feature type="transmembrane region" description="Helical" evidence="7">
    <location>
        <begin position="338"/>
        <end position="356"/>
    </location>
</feature>
<evidence type="ECO:0000313" key="11">
    <source>
        <dbReference type="Proteomes" id="UP000190837"/>
    </source>
</evidence>
<dbReference type="InterPro" id="IPR010619">
    <property type="entry name" value="ThrE-like_N"/>
</dbReference>
<evidence type="ECO:0000256" key="1">
    <source>
        <dbReference type="ARBA" id="ARBA00004651"/>
    </source>
</evidence>
<reference evidence="11" key="1">
    <citation type="submission" date="2016-04" db="EMBL/GenBank/DDBJ databases">
        <authorList>
            <person name="Tagini F."/>
        </authorList>
    </citation>
    <scope>NUCLEOTIDE SEQUENCE [LARGE SCALE GENOMIC DNA]</scope>
    <source>
        <strain evidence="11">CHUV0807</strain>
    </source>
</reference>
<comment type="subcellular location">
    <subcellularLocation>
        <location evidence="1">Cell membrane</location>
        <topology evidence="1">Multi-pass membrane protein</topology>
    </subcellularLocation>
</comment>
<evidence type="ECO:0000256" key="5">
    <source>
        <dbReference type="ARBA" id="ARBA00023136"/>
    </source>
</evidence>
<protein>
    <submittedName>
        <fullName evidence="10">FIG023911: putative membrane protein</fullName>
    </submittedName>
</protein>
<evidence type="ECO:0000256" key="3">
    <source>
        <dbReference type="ARBA" id="ARBA00022692"/>
    </source>
</evidence>
<dbReference type="GO" id="GO:0015744">
    <property type="term" value="P:succinate transport"/>
    <property type="evidence" value="ECO:0007669"/>
    <property type="project" value="TreeGrafter"/>
</dbReference>
<evidence type="ECO:0000259" key="8">
    <source>
        <dbReference type="Pfam" id="PF06738"/>
    </source>
</evidence>
<dbReference type="AlphaFoldDB" id="A0A1C3H1J8"/>
<dbReference type="GO" id="GO:0005886">
    <property type="term" value="C:plasma membrane"/>
    <property type="evidence" value="ECO:0007669"/>
    <property type="project" value="UniProtKB-SubCell"/>
</dbReference>